<dbReference type="GO" id="GO:0009055">
    <property type="term" value="F:electron transfer activity"/>
    <property type="evidence" value="ECO:0007669"/>
    <property type="project" value="InterPro"/>
</dbReference>
<evidence type="ECO:0000256" key="3">
    <source>
        <dbReference type="ARBA" id="ARBA00022723"/>
    </source>
</evidence>
<evidence type="ECO:0000256" key="2">
    <source>
        <dbReference type="ARBA" id="ARBA00022617"/>
    </source>
</evidence>
<dbReference type="Pfam" id="PF13442">
    <property type="entry name" value="Cytochrome_CBB3"/>
    <property type="match status" value="1"/>
</dbReference>
<keyword evidence="4" id="KW-0249">Electron transport</keyword>
<dbReference type="AlphaFoldDB" id="A0A1E7Q7Z8"/>
<dbReference type="STRING" id="1628148.BI198_11780"/>
<proteinExistence type="predicted"/>
<keyword evidence="1" id="KW-0813">Transport</keyword>
<protein>
    <recommendedName>
        <fullName evidence="7">Cytochrome c domain-containing protein</fullName>
    </recommendedName>
</protein>
<dbReference type="InterPro" id="IPR009056">
    <property type="entry name" value="Cyt_c-like_dom"/>
</dbReference>
<evidence type="ECO:0000256" key="6">
    <source>
        <dbReference type="PROSITE-ProRule" id="PRU00433"/>
    </source>
</evidence>
<keyword evidence="3 6" id="KW-0479">Metal-binding</keyword>
<keyword evidence="9" id="KW-1185">Reference proteome</keyword>
<feature type="domain" description="Cytochrome c" evidence="7">
    <location>
        <begin position="38"/>
        <end position="123"/>
    </location>
</feature>
<dbReference type="InterPro" id="IPR050597">
    <property type="entry name" value="Cytochrome_c_Oxidase_Subunit"/>
</dbReference>
<dbReference type="Proteomes" id="UP000242258">
    <property type="component" value="Unassembled WGS sequence"/>
</dbReference>
<reference evidence="9" key="1">
    <citation type="submission" date="2016-09" db="EMBL/GenBank/DDBJ databases">
        <authorList>
            <person name="Wan X."/>
            <person name="Hou S."/>
        </authorList>
    </citation>
    <scope>NUCLEOTIDE SEQUENCE [LARGE SCALE GENOMIC DNA]</scope>
    <source>
        <strain evidence="9">KH87</strain>
    </source>
</reference>
<comment type="caution">
    <text evidence="8">The sequence shown here is derived from an EMBL/GenBank/DDBJ whole genome shotgun (WGS) entry which is preliminary data.</text>
</comment>
<dbReference type="GO" id="GO:0046872">
    <property type="term" value="F:metal ion binding"/>
    <property type="evidence" value="ECO:0007669"/>
    <property type="project" value="UniProtKB-KW"/>
</dbReference>
<evidence type="ECO:0000313" key="8">
    <source>
        <dbReference type="EMBL" id="OEY70168.1"/>
    </source>
</evidence>
<gene>
    <name evidence="8" type="ORF">BI198_11780</name>
</gene>
<accession>A0A1E7Q7Z8</accession>
<dbReference type="PANTHER" id="PTHR33751">
    <property type="entry name" value="CBB3-TYPE CYTOCHROME C OXIDASE SUBUNIT FIXP"/>
    <property type="match status" value="1"/>
</dbReference>
<keyword evidence="2 6" id="KW-0349">Heme</keyword>
<evidence type="ECO:0000256" key="1">
    <source>
        <dbReference type="ARBA" id="ARBA00022448"/>
    </source>
</evidence>
<dbReference type="RefSeq" id="WP_070049722.1">
    <property type="nucleotide sequence ID" value="NZ_CBCSDO010000010.1"/>
</dbReference>
<evidence type="ECO:0000259" key="7">
    <source>
        <dbReference type="PROSITE" id="PS51007"/>
    </source>
</evidence>
<evidence type="ECO:0000313" key="9">
    <source>
        <dbReference type="Proteomes" id="UP000242258"/>
    </source>
</evidence>
<dbReference type="OrthoDB" id="9796421at2"/>
<dbReference type="GO" id="GO:0020037">
    <property type="term" value="F:heme binding"/>
    <property type="evidence" value="ECO:0007669"/>
    <property type="project" value="InterPro"/>
</dbReference>
<dbReference type="PANTHER" id="PTHR33751:SF9">
    <property type="entry name" value="CYTOCHROME C4"/>
    <property type="match status" value="1"/>
</dbReference>
<dbReference type="Gene3D" id="1.10.760.10">
    <property type="entry name" value="Cytochrome c-like domain"/>
    <property type="match status" value="1"/>
</dbReference>
<dbReference type="SUPFAM" id="SSF46626">
    <property type="entry name" value="Cytochrome c"/>
    <property type="match status" value="1"/>
</dbReference>
<dbReference type="PROSITE" id="PS51007">
    <property type="entry name" value="CYTC"/>
    <property type="match status" value="1"/>
</dbReference>
<organism evidence="8 9">
    <name type="scientific">Rheinheimera salexigens</name>
    <dbReference type="NCBI Taxonomy" id="1628148"/>
    <lineage>
        <taxon>Bacteria</taxon>
        <taxon>Pseudomonadati</taxon>
        <taxon>Pseudomonadota</taxon>
        <taxon>Gammaproteobacteria</taxon>
        <taxon>Chromatiales</taxon>
        <taxon>Chromatiaceae</taxon>
        <taxon>Rheinheimera</taxon>
    </lineage>
</organism>
<evidence type="ECO:0000256" key="4">
    <source>
        <dbReference type="ARBA" id="ARBA00022982"/>
    </source>
</evidence>
<keyword evidence="5 6" id="KW-0408">Iron</keyword>
<dbReference type="EMBL" id="MKEK01000001">
    <property type="protein sequence ID" value="OEY70168.1"/>
    <property type="molecule type" value="Genomic_DNA"/>
</dbReference>
<dbReference type="PROSITE" id="PS51257">
    <property type="entry name" value="PROKAR_LIPOPROTEIN"/>
    <property type="match status" value="1"/>
</dbReference>
<name>A0A1E7Q7Z8_9GAMM</name>
<evidence type="ECO:0000256" key="5">
    <source>
        <dbReference type="ARBA" id="ARBA00023004"/>
    </source>
</evidence>
<dbReference type="InterPro" id="IPR036909">
    <property type="entry name" value="Cyt_c-like_dom_sf"/>
</dbReference>
<sequence>MKKLSLILAAVSILVTGCSEPTDSSAQVSASATAVADPAVVAKQQLLNQGKSRAISCTACHGLQGISNVAMYPSLAGRDAAELKQLLVAYRTGEKVNPLMSPQAKALSDADVDLLAKYFSVLPAK</sequence>